<dbReference type="EMBL" id="SNRW01009405">
    <property type="protein sequence ID" value="KAA6378053.1"/>
    <property type="molecule type" value="Genomic_DNA"/>
</dbReference>
<comment type="caution">
    <text evidence="2">The sequence shown here is derived from an EMBL/GenBank/DDBJ whole genome shotgun (WGS) entry which is preliminary data.</text>
</comment>
<accession>A0A5J4V6D5</accession>
<organism evidence="2 3">
    <name type="scientific">Streblomastix strix</name>
    <dbReference type="NCBI Taxonomy" id="222440"/>
    <lineage>
        <taxon>Eukaryota</taxon>
        <taxon>Metamonada</taxon>
        <taxon>Preaxostyla</taxon>
        <taxon>Oxymonadida</taxon>
        <taxon>Streblomastigidae</taxon>
        <taxon>Streblomastix</taxon>
    </lineage>
</organism>
<evidence type="ECO:0000256" key="1">
    <source>
        <dbReference type="SAM" id="MobiDB-lite"/>
    </source>
</evidence>
<gene>
    <name evidence="2" type="ORF">EZS28_026420</name>
</gene>
<name>A0A5J4V6D5_9EUKA</name>
<dbReference type="Proteomes" id="UP000324800">
    <property type="component" value="Unassembled WGS sequence"/>
</dbReference>
<reference evidence="2 3" key="1">
    <citation type="submission" date="2019-03" db="EMBL/GenBank/DDBJ databases">
        <title>Single cell metagenomics reveals metabolic interactions within the superorganism composed of flagellate Streblomastix strix and complex community of Bacteroidetes bacteria on its surface.</title>
        <authorList>
            <person name="Treitli S.C."/>
            <person name="Kolisko M."/>
            <person name="Husnik F."/>
            <person name="Keeling P."/>
            <person name="Hampl V."/>
        </authorList>
    </citation>
    <scope>NUCLEOTIDE SEQUENCE [LARGE SCALE GENOMIC DNA]</scope>
    <source>
        <strain evidence="2">ST1C</strain>
    </source>
</reference>
<protein>
    <submittedName>
        <fullName evidence="2">Uncharacterized protein</fullName>
    </submittedName>
</protein>
<dbReference type="AlphaFoldDB" id="A0A5J4V6D5"/>
<sequence length="192" mass="21149">MVSQPKSTKFAMCAEIGDQTQSSQSSSQVGSFPRAATSVNTPATQLLRNDTQKSNSSELLNNKIEDPSDYEELDQILNLWTTKASVLSICNDLLGDEVSSSSSTESVRTLHAPEVKRHVDVPPHQILNNAAISRLDGYIENLQFQILMLYKHTILSIQHMLEGNTKETIVDLVGICAALLRFAKGKLISGYR</sequence>
<proteinExistence type="predicted"/>
<evidence type="ECO:0000313" key="2">
    <source>
        <dbReference type="EMBL" id="KAA6378053.1"/>
    </source>
</evidence>
<feature type="compositionally biased region" description="Polar residues" evidence="1">
    <location>
        <begin position="37"/>
        <end position="60"/>
    </location>
</feature>
<feature type="region of interest" description="Disordered" evidence="1">
    <location>
        <begin position="17"/>
        <end position="63"/>
    </location>
</feature>
<evidence type="ECO:0000313" key="3">
    <source>
        <dbReference type="Proteomes" id="UP000324800"/>
    </source>
</evidence>